<dbReference type="Proteomes" id="UP000595895">
    <property type="component" value="Chromosome"/>
</dbReference>
<accession>A0A7T7M9P3</accession>
<dbReference type="RefSeq" id="WP_200276159.1">
    <property type="nucleotide sequence ID" value="NZ_CP066802.1"/>
</dbReference>
<dbReference type="EMBL" id="CP066802">
    <property type="protein sequence ID" value="QQM67511.1"/>
    <property type="molecule type" value="Genomic_DNA"/>
</dbReference>
<dbReference type="Gene3D" id="3.30.1240.10">
    <property type="match status" value="1"/>
</dbReference>
<dbReference type="PANTHER" id="PTHR10000">
    <property type="entry name" value="PHOSPHOSERINE PHOSPHATASE"/>
    <property type="match status" value="1"/>
</dbReference>
<dbReference type="AlphaFoldDB" id="A0A7T7M9P3"/>
<dbReference type="Gene3D" id="3.40.50.1000">
    <property type="entry name" value="HAD superfamily/HAD-like"/>
    <property type="match status" value="1"/>
</dbReference>
<dbReference type="GO" id="GO:0016791">
    <property type="term" value="F:phosphatase activity"/>
    <property type="evidence" value="ECO:0007669"/>
    <property type="project" value="TreeGrafter"/>
</dbReference>
<dbReference type="GO" id="GO:0005829">
    <property type="term" value="C:cytosol"/>
    <property type="evidence" value="ECO:0007669"/>
    <property type="project" value="TreeGrafter"/>
</dbReference>
<dbReference type="InterPro" id="IPR036412">
    <property type="entry name" value="HAD-like_sf"/>
</dbReference>
<dbReference type="KEGG" id="awe:JG540_00970"/>
<proteinExistence type="predicted"/>
<name>A0A7T7M9P3_9ACTO</name>
<reference evidence="1 2" key="1">
    <citation type="submission" date="2020-12" db="EMBL/GenBank/DDBJ databases">
        <authorList>
            <person name="Zhou J."/>
        </authorList>
    </citation>
    <scope>NUCLEOTIDE SEQUENCE [LARGE SCALE GENOMIC DNA]</scope>
    <source>
        <strain evidence="1 2">CCUG 61299</strain>
    </source>
</reference>
<gene>
    <name evidence="1" type="ORF">JG540_00970</name>
</gene>
<dbReference type="Pfam" id="PF08282">
    <property type="entry name" value="Hydrolase_3"/>
    <property type="match status" value="1"/>
</dbReference>
<dbReference type="GO" id="GO:0000287">
    <property type="term" value="F:magnesium ion binding"/>
    <property type="evidence" value="ECO:0007669"/>
    <property type="project" value="TreeGrafter"/>
</dbReference>
<dbReference type="PANTHER" id="PTHR10000:SF8">
    <property type="entry name" value="HAD SUPERFAMILY HYDROLASE-LIKE, TYPE 3"/>
    <property type="match status" value="1"/>
</dbReference>
<dbReference type="SUPFAM" id="SSF56784">
    <property type="entry name" value="HAD-like"/>
    <property type="match status" value="1"/>
</dbReference>
<dbReference type="InterPro" id="IPR006379">
    <property type="entry name" value="HAD-SF_hydro_IIB"/>
</dbReference>
<protein>
    <submittedName>
        <fullName evidence="1">HAD family phosphatase</fullName>
    </submittedName>
</protein>
<evidence type="ECO:0000313" key="2">
    <source>
        <dbReference type="Proteomes" id="UP000595895"/>
    </source>
</evidence>
<organism evidence="1 2">
    <name type="scientific">Actinomyces weissii</name>
    <dbReference type="NCBI Taxonomy" id="675090"/>
    <lineage>
        <taxon>Bacteria</taxon>
        <taxon>Bacillati</taxon>
        <taxon>Actinomycetota</taxon>
        <taxon>Actinomycetes</taxon>
        <taxon>Actinomycetales</taxon>
        <taxon>Actinomycetaceae</taxon>
        <taxon>Actinomyces</taxon>
    </lineage>
</organism>
<sequence length="291" mass="30668">MCALAVDAPGTPDSLAAPGGTGAGDAPTRYVLSTDLDGTIIFDAAVSPADLQALRRWRQAGNLLVVNTGRSVAALGSALAGTGVEFDYAVLYTGAVTTDAAARPLSVNPMPQGVVEAVMEELGDEPGLRVFTTTLERDYILHDGLPGVPSLLTLFSPATLADLAGRTVIGMPFQARRESVLQRVQDLARQRLGQQVWAVRNQDFVDYVPAGHTKGTGLARLVSDLTAPGGPCEGERLETWSIGDSWNDIPMHRTADHCACLPWSPPEVKAVCDQEVPSLSALVDEVLGARA</sequence>
<evidence type="ECO:0000313" key="1">
    <source>
        <dbReference type="EMBL" id="QQM67511.1"/>
    </source>
</evidence>
<dbReference type="InterPro" id="IPR023214">
    <property type="entry name" value="HAD_sf"/>
</dbReference>
<keyword evidence="2" id="KW-1185">Reference proteome</keyword>
<dbReference type="NCBIfam" id="TIGR01484">
    <property type="entry name" value="HAD-SF-IIB"/>
    <property type="match status" value="1"/>
</dbReference>